<accession>A0A9W7EDR8</accession>
<dbReference type="EMBL" id="BLQM01000178">
    <property type="protein sequence ID" value="GMH72688.1"/>
    <property type="molecule type" value="Genomic_DNA"/>
</dbReference>
<feature type="region of interest" description="Disordered" evidence="1">
    <location>
        <begin position="168"/>
        <end position="189"/>
    </location>
</feature>
<dbReference type="Pfam" id="PF14257">
    <property type="entry name" value="DUF4349"/>
    <property type="match status" value="1"/>
</dbReference>
<name>A0A9W7EDR8_9STRA</name>
<evidence type="ECO:0000259" key="2">
    <source>
        <dbReference type="Pfam" id="PF14257"/>
    </source>
</evidence>
<organism evidence="3 4">
    <name type="scientific">Triparma laevis f. inornata</name>
    <dbReference type="NCBI Taxonomy" id="1714386"/>
    <lineage>
        <taxon>Eukaryota</taxon>
        <taxon>Sar</taxon>
        <taxon>Stramenopiles</taxon>
        <taxon>Ochrophyta</taxon>
        <taxon>Bolidophyceae</taxon>
        <taxon>Parmales</taxon>
        <taxon>Triparmaceae</taxon>
        <taxon>Triparma</taxon>
    </lineage>
</organism>
<feature type="domain" description="DUF4349" evidence="2">
    <location>
        <begin position="191"/>
        <end position="251"/>
    </location>
</feature>
<dbReference type="InterPro" id="IPR025645">
    <property type="entry name" value="DUF4349"/>
</dbReference>
<evidence type="ECO:0000256" key="1">
    <source>
        <dbReference type="SAM" id="MobiDB-lite"/>
    </source>
</evidence>
<evidence type="ECO:0000313" key="3">
    <source>
        <dbReference type="EMBL" id="GMH72688.1"/>
    </source>
</evidence>
<protein>
    <recommendedName>
        <fullName evidence="2">DUF4349 domain-containing protein</fullName>
    </recommendedName>
</protein>
<dbReference type="Proteomes" id="UP001162640">
    <property type="component" value="Unassembled WGS sequence"/>
</dbReference>
<reference evidence="4" key="1">
    <citation type="journal article" date="2023" name="Commun. Biol.">
        <title>Genome analysis of Parmales, the sister group of diatoms, reveals the evolutionary specialization of diatoms from phago-mixotrophs to photoautotrophs.</title>
        <authorList>
            <person name="Ban H."/>
            <person name="Sato S."/>
            <person name="Yoshikawa S."/>
            <person name="Yamada K."/>
            <person name="Nakamura Y."/>
            <person name="Ichinomiya M."/>
            <person name="Sato N."/>
            <person name="Blanc-Mathieu R."/>
            <person name="Endo H."/>
            <person name="Kuwata A."/>
            <person name="Ogata H."/>
        </authorList>
    </citation>
    <scope>NUCLEOTIDE SEQUENCE [LARGE SCALE GENOMIC DNA]</scope>
</reference>
<comment type="caution">
    <text evidence="3">The sequence shown here is derived from an EMBL/GenBank/DDBJ whole genome shotgun (WGS) entry which is preliminary data.</text>
</comment>
<gene>
    <name evidence="3" type="ORF">TL16_g05983</name>
</gene>
<dbReference type="AlphaFoldDB" id="A0A9W7EDR8"/>
<evidence type="ECO:0000313" key="4">
    <source>
        <dbReference type="Proteomes" id="UP001162640"/>
    </source>
</evidence>
<proteinExistence type="predicted"/>
<sequence>MSDASDVYSNTIEDDGYGYGGPALARSASPMAMMADEMEMEMEMEMGAAPPPPPKAAMLKSGMNMKATRASAGVSGGAAGGGGGENNLGSNFLNDLNANIEEGQSPTPDKMLIKSGSLSFSVSYHPRENDAHLVPVPNSYATHEDVVAKIKTKIDELPNAYIESERGSSYNHYVPHQHSRRRNKDFGDDNNVKIQQLSMTLRIPAANFDDFVEQLKESSSTFGGGVEVKDSSFSVQDVTGNYIDAVSRINVLSR</sequence>